<dbReference type="Proteomes" id="UP000023268">
    <property type="component" value="Unassembled WGS sequence"/>
</dbReference>
<reference evidence="3 4" key="1">
    <citation type="submission" date="2014-02" db="EMBL/GenBank/DDBJ databases">
        <title>Draft Genome of Hylemonella gracilis isolated from the Niagara River.</title>
        <authorList>
            <person name="Pawlowski D.R."/>
            <person name="Koudelka G.B."/>
        </authorList>
    </citation>
    <scope>NUCLEOTIDE SEQUENCE [LARGE SCALE GENOMIC DNA]</scope>
    <source>
        <strain evidence="3 4">Niagara R</strain>
    </source>
</reference>
<gene>
    <name evidence="3" type="ORF">AZ34_08515</name>
</gene>
<feature type="domain" description="Protein SirB1 N-terminal" evidence="2">
    <location>
        <begin position="52"/>
        <end position="231"/>
    </location>
</feature>
<evidence type="ECO:0000256" key="1">
    <source>
        <dbReference type="ARBA" id="ARBA00007100"/>
    </source>
</evidence>
<comment type="similarity">
    <text evidence="1">Belongs to the UPF0162 family.</text>
</comment>
<dbReference type="STRING" id="1458275.AZ34_08515"/>
<dbReference type="Pfam" id="PF13369">
    <property type="entry name" value="Transglut_core2"/>
    <property type="match status" value="1"/>
</dbReference>
<proteinExistence type="inferred from homology"/>
<dbReference type="PANTHER" id="PTHR31350:SF21">
    <property type="entry name" value="F-BOX ONLY PROTEIN 21"/>
    <property type="match status" value="1"/>
</dbReference>
<dbReference type="Pfam" id="PF13371">
    <property type="entry name" value="TPR_9"/>
    <property type="match status" value="1"/>
</dbReference>
<organism evidence="3 4">
    <name type="scientific">Hylemonella gracilis str. Niagara R</name>
    <dbReference type="NCBI Taxonomy" id="1458275"/>
    <lineage>
        <taxon>Bacteria</taxon>
        <taxon>Pseudomonadati</taxon>
        <taxon>Pseudomonadota</taxon>
        <taxon>Betaproteobacteria</taxon>
        <taxon>Burkholderiales</taxon>
        <taxon>Comamonadaceae</taxon>
        <taxon>Hylemonella</taxon>
    </lineage>
</organism>
<name>A0A016XIU8_9BURK</name>
<accession>A0A016XIU8</accession>
<comment type="caution">
    <text evidence="3">The sequence shown here is derived from an EMBL/GenBank/DDBJ whole genome shotgun (WGS) entry which is preliminary data.</text>
</comment>
<dbReference type="PANTHER" id="PTHR31350">
    <property type="entry name" value="SI:DKEY-261L7.2"/>
    <property type="match status" value="1"/>
</dbReference>
<dbReference type="eggNOG" id="COG2912">
    <property type="taxonomic scope" value="Bacteria"/>
</dbReference>
<evidence type="ECO:0000313" key="4">
    <source>
        <dbReference type="Proteomes" id="UP000023268"/>
    </source>
</evidence>
<sequence length="331" mass="37195">MKFVFQAPTSLEYFAVLVREHGQGAGSPDRLPLLEAAVCLGQDEYPRLDVQQVLAEVDTLQARLRQRLPADAPALHKLRLLNHFFFEELGFAGNRNHYHDPDNSYLHRVLERRRGIPVSLAVLWLELAQGLGLDAHGVGFPGHFLVKVQVPTPTGQGSQSAKPWAQVVIDPFSGASLSREELLERLDTWRSASTVREPRHEQIPLDAAADFSLAWHLRTLPARDILARMLRNLKEIHRGQRDWQRLVAVEDRLLVLLPAAWEEYRDRGLARAELGHVPSALADLETYLARVEDGAGEGWGRVPREYPPSAAALAERQALTERVAALRRAMD</sequence>
<protein>
    <submittedName>
        <fullName evidence="3">Transglutaminase</fullName>
    </submittedName>
</protein>
<dbReference type="OrthoDB" id="232498at2"/>
<evidence type="ECO:0000313" key="3">
    <source>
        <dbReference type="EMBL" id="EYC51118.1"/>
    </source>
</evidence>
<dbReference type="InterPro" id="IPR032698">
    <property type="entry name" value="SirB1_N"/>
</dbReference>
<evidence type="ECO:0000259" key="2">
    <source>
        <dbReference type="Pfam" id="PF13369"/>
    </source>
</evidence>
<dbReference type="EMBL" id="JEMG01000001">
    <property type="protein sequence ID" value="EYC51118.1"/>
    <property type="molecule type" value="Genomic_DNA"/>
</dbReference>
<dbReference type="AlphaFoldDB" id="A0A016XIU8"/>
<dbReference type="RefSeq" id="WP_035606992.1">
    <property type="nucleotide sequence ID" value="NZ_JEMG01000001.1"/>
</dbReference>